<dbReference type="InParanoid" id="G0NAS8"/>
<dbReference type="OMA" id="YSPTQMC"/>
<reference evidence="9" key="1">
    <citation type="submission" date="2011-07" db="EMBL/GenBank/DDBJ databases">
        <authorList>
            <consortium name="Caenorhabditis brenneri Sequencing and Analysis Consortium"/>
            <person name="Wilson R.K."/>
        </authorList>
    </citation>
    <scope>NUCLEOTIDE SEQUENCE [LARGE SCALE GENOMIC DNA]</scope>
    <source>
        <strain evidence="9">PB2801</strain>
    </source>
</reference>
<dbReference type="InterPro" id="IPR011598">
    <property type="entry name" value="bHLH_dom"/>
</dbReference>
<dbReference type="InterPro" id="IPR036638">
    <property type="entry name" value="HLH_DNA-bd_sf"/>
</dbReference>
<feature type="compositionally biased region" description="Low complexity" evidence="6">
    <location>
        <begin position="117"/>
        <end position="137"/>
    </location>
</feature>
<evidence type="ECO:0000256" key="3">
    <source>
        <dbReference type="ARBA" id="ARBA00022902"/>
    </source>
</evidence>
<dbReference type="InterPro" id="IPR015660">
    <property type="entry name" value="MASH1/Ascl1a-like"/>
</dbReference>
<feature type="compositionally biased region" description="Low complexity" evidence="6">
    <location>
        <begin position="62"/>
        <end position="76"/>
    </location>
</feature>
<evidence type="ECO:0000256" key="6">
    <source>
        <dbReference type="SAM" id="MobiDB-lite"/>
    </source>
</evidence>
<dbReference type="Pfam" id="PF00010">
    <property type="entry name" value="HLH"/>
    <property type="match status" value="1"/>
</dbReference>
<dbReference type="PANTHER" id="PTHR13935:SF153">
    <property type="entry name" value="ACHAETE-SCUTE FAMILY BHLH TRANSCRIPTION FACTOR 1"/>
    <property type="match status" value="1"/>
</dbReference>
<dbReference type="PROSITE" id="PS50888">
    <property type="entry name" value="BHLH"/>
    <property type="match status" value="1"/>
</dbReference>
<feature type="region of interest" description="Disordered" evidence="6">
    <location>
        <begin position="104"/>
        <end position="137"/>
    </location>
</feature>
<dbReference type="GO" id="GO:0040008">
    <property type="term" value="P:regulation of growth"/>
    <property type="evidence" value="ECO:0007669"/>
    <property type="project" value="UniProtKB-ARBA"/>
</dbReference>
<dbReference type="FunCoup" id="G0NAS8">
    <property type="interactions" value="139"/>
</dbReference>
<gene>
    <name evidence="8" type="primary">Cbn-hlh-14</name>
    <name evidence="8" type="ORF">CAEBREN_21300</name>
</gene>
<dbReference type="GO" id="GO:0090575">
    <property type="term" value="C:RNA polymerase II transcription regulator complex"/>
    <property type="evidence" value="ECO:0007669"/>
    <property type="project" value="TreeGrafter"/>
</dbReference>
<protein>
    <submittedName>
        <fullName evidence="8">CBN-HLH-14 protein</fullName>
    </submittedName>
</protein>
<comment type="subcellular location">
    <subcellularLocation>
        <location evidence="1">Nucleus</location>
    </subcellularLocation>
</comment>
<keyword evidence="4" id="KW-0238">DNA-binding</keyword>
<dbReference type="Gene3D" id="4.10.280.10">
    <property type="entry name" value="Helix-loop-helix DNA-binding domain"/>
    <property type="match status" value="1"/>
</dbReference>
<evidence type="ECO:0000256" key="5">
    <source>
        <dbReference type="ARBA" id="ARBA00023242"/>
    </source>
</evidence>
<name>G0NAS8_CAEBE</name>
<keyword evidence="2" id="KW-0217">Developmental protein</keyword>
<feature type="domain" description="BHLH" evidence="7">
    <location>
        <begin position="4"/>
        <end position="56"/>
    </location>
</feature>
<dbReference type="HOGENOM" id="CLU_1533997_0_0_1"/>
<dbReference type="SMART" id="SM00353">
    <property type="entry name" value="HLH"/>
    <property type="match status" value="1"/>
</dbReference>
<dbReference type="PANTHER" id="PTHR13935">
    <property type="entry name" value="ACHAETE-SCUTE TRANSCRIPTION FACTOR-RELATED"/>
    <property type="match status" value="1"/>
</dbReference>
<evidence type="ECO:0000256" key="4">
    <source>
        <dbReference type="ARBA" id="ARBA00023125"/>
    </source>
</evidence>
<evidence type="ECO:0000256" key="1">
    <source>
        <dbReference type="ARBA" id="ARBA00004123"/>
    </source>
</evidence>
<dbReference type="AlphaFoldDB" id="G0NAS8"/>
<dbReference type="EMBL" id="GL379855">
    <property type="protein sequence ID" value="EGT56267.1"/>
    <property type="molecule type" value="Genomic_DNA"/>
</dbReference>
<dbReference type="GO" id="GO:0000981">
    <property type="term" value="F:DNA-binding transcription factor activity, RNA polymerase II-specific"/>
    <property type="evidence" value="ECO:0007669"/>
    <property type="project" value="TreeGrafter"/>
</dbReference>
<evidence type="ECO:0000313" key="9">
    <source>
        <dbReference type="Proteomes" id="UP000008068"/>
    </source>
</evidence>
<accession>G0NAS8</accession>
<dbReference type="GO" id="GO:0000977">
    <property type="term" value="F:RNA polymerase II transcription regulatory region sequence-specific DNA binding"/>
    <property type="evidence" value="ECO:0007669"/>
    <property type="project" value="TreeGrafter"/>
</dbReference>
<dbReference type="GO" id="GO:0050767">
    <property type="term" value="P:regulation of neurogenesis"/>
    <property type="evidence" value="ECO:0007669"/>
    <property type="project" value="TreeGrafter"/>
</dbReference>
<keyword evidence="5" id="KW-0539">Nucleus</keyword>
<dbReference type="FunFam" id="4.10.280.10:FF:000029">
    <property type="entry name" value="Achaete-scute family bHLH transcription factor 1"/>
    <property type="match status" value="1"/>
</dbReference>
<keyword evidence="9" id="KW-1185">Reference proteome</keyword>
<dbReference type="eggNOG" id="KOG4029">
    <property type="taxonomic scope" value="Eukaryota"/>
</dbReference>
<dbReference type="STRING" id="135651.G0NAS8"/>
<dbReference type="GO" id="GO:0030182">
    <property type="term" value="P:neuron differentiation"/>
    <property type="evidence" value="ECO:0007669"/>
    <property type="project" value="TreeGrafter"/>
</dbReference>
<feature type="compositionally biased region" description="Polar residues" evidence="6">
    <location>
        <begin position="104"/>
        <end position="116"/>
    </location>
</feature>
<keyword evidence="3" id="KW-0524">Neurogenesis</keyword>
<dbReference type="GO" id="GO:0045944">
    <property type="term" value="P:positive regulation of transcription by RNA polymerase II"/>
    <property type="evidence" value="ECO:0007669"/>
    <property type="project" value="TreeGrafter"/>
</dbReference>
<evidence type="ECO:0000313" key="8">
    <source>
        <dbReference type="EMBL" id="EGT56267.1"/>
    </source>
</evidence>
<feature type="region of interest" description="Disordered" evidence="6">
    <location>
        <begin position="59"/>
        <end position="80"/>
    </location>
</feature>
<evidence type="ECO:0000256" key="2">
    <source>
        <dbReference type="ARBA" id="ARBA00022473"/>
    </source>
</evidence>
<dbReference type="GO" id="GO:0007423">
    <property type="term" value="P:sensory organ development"/>
    <property type="evidence" value="ECO:0007669"/>
    <property type="project" value="TreeGrafter"/>
</dbReference>
<dbReference type="Proteomes" id="UP000008068">
    <property type="component" value="Unassembled WGS sequence"/>
</dbReference>
<sequence>MAKKNQVARNERERNRVHQVNAGFDVLRERLQPKSHTKKWSKADTLRQAVKRIQYLQSLLNQDPQQPSVSSTTSPDYPLNTHTFNPYIVKEEFSMYMPQNYHQTPQMPSEHVQNADNSHTFHSSPNSSVSSTTSYSPTQMCYPTTSYVSYPHH</sequence>
<evidence type="ECO:0000259" key="7">
    <source>
        <dbReference type="PROSITE" id="PS50888"/>
    </source>
</evidence>
<organism evidence="9">
    <name type="scientific">Caenorhabditis brenneri</name>
    <name type="common">Nematode worm</name>
    <dbReference type="NCBI Taxonomy" id="135651"/>
    <lineage>
        <taxon>Eukaryota</taxon>
        <taxon>Metazoa</taxon>
        <taxon>Ecdysozoa</taxon>
        <taxon>Nematoda</taxon>
        <taxon>Chromadorea</taxon>
        <taxon>Rhabditida</taxon>
        <taxon>Rhabditina</taxon>
        <taxon>Rhabditomorpha</taxon>
        <taxon>Rhabditoidea</taxon>
        <taxon>Rhabditidae</taxon>
        <taxon>Peloderinae</taxon>
        <taxon>Caenorhabditis</taxon>
    </lineage>
</organism>
<dbReference type="SUPFAM" id="SSF47459">
    <property type="entry name" value="HLH, helix-loop-helix DNA-binding domain"/>
    <property type="match status" value="1"/>
</dbReference>
<proteinExistence type="predicted"/>
<dbReference type="OrthoDB" id="10048995at2759"/>
<dbReference type="GO" id="GO:0046983">
    <property type="term" value="F:protein dimerization activity"/>
    <property type="evidence" value="ECO:0007669"/>
    <property type="project" value="InterPro"/>
</dbReference>